<dbReference type="EMBL" id="JBBLYY010000010">
    <property type="protein sequence ID" value="MEK0170089.1"/>
    <property type="molecule type" value="Genomic_DNA"/>
</dbReference>
<sequence>MIGAPRTLRLLGAVAAITVASVVVLTGCSDGDAAPHPSSSAHRPDTTPTTVSDTASDASDFFSILRKPIAARDALPADLTTTPDDMVPNSARFAVEHDGTAYWIAAAPDGGACLIAWNGDPDSAANYSVCGGRQDIHRASVVTSMIDEQEHQTLLVSDGYTSVGADPLQELAPNVWVSAPGD</sequence>
<evidence type="ECO:0000313" key="4">
    <source>
        <dbReference type="Proteomes" id="UP001370299"/>
    </source>
</evidence>
<evidence type="ECO:0008006" key="5">
    <source>
        <dbReference type="Google" id="ProtNLM"/>
    </source>
</evidence>
<proteinExistence type="predicted"/>
<accession>A0ABU8Y699</accession>
<keyword evidence="2" id="KW-0732">Signal</keyword>
<dbReference type="Proteomes" id="UP001370299">
    <property type="component" value="Unassembled WGS sequence"/>
</dbReference>
<feature type="region of interest" description="Disordered" evidence="1">
    <location>
        <begin position="33"/>
        <end position="54"/>
    </location>
</feature>
<comment type="caution">
    <text evidence="3">The sequence shown here is derived from an EMBL/GenBank/DDBJ whole genome shotgun (WGS) entry which is preliminary data.</text>
</comment>
<organism evidence="3 4">
    <name type="scientific">Curtobacterium citreum</name>
    <dbReference type="NCBI Taxonomy" id="2036"/>
    <lineage>
        <taxon>Bacteria</taxon>
        <taxon>Bacillati</taxon>
        <taxon>Actinomycetota</taxon>
        <taxon>Actinomycetes</taxon>
        <taxon>Micrococcales</taxon>
        <taxon>Microbacteriaceae</taxon>
        <taxon>Curtobacterium</taxon>
    </lineage>
</organism>
<dbReference type="PROSITE" id="PS51257">
    <property type="entry name" value="PROKAR_LIPOPROTEIN"/>
    <property type="match status" value="1"/>
</dbReference>
<gene>
    <name evidence="3" type="ORF">WMN62_01250</name>
</gene>
<keyword evidence="4" id="KW-1185">Reference proteome</keyword>
<feature type="signal peptide" evidence="2">
    <location>
        <begin position="1"/>
        <end position="25"/>
    </location>
</feature>
<name>A0ABU8Y699_9MICO</name>
<dbReference type="RefSeq" id="WP_340196534.1">
    <property type="nucleotide sequence ID" value="NZ_JBBKAP010000038.1"/>
</dbReference>
<feature type="chain" id="PRO_5046788036" description="Lipoprotein" evidence="2">
    <location>
        <begin position="26"/>
        <end position="182"/>
    </location>
</feature>
<evidence type="ECO:0000256" key="2">
    <source>
        <dbReference type="SAM" id="SignalP"/>
    </source>
</evidence>
<reference evidence="3 4" key="1">
    <citation type="submission" date="2024-03" db="EMBL/GenBank/DDBJ databases">
        <title>Whole genomes of four grape xylem sap localized bacterial endophytes.</title>
        <authorList>
            <person name="Kumar G."/>
            <person name="Savka M.A."/>
        </authorList>
    </citation>
    <scope>NUCLEOTIDE SEQUENCE [LARGE SCALE GENOMIC DNA]</scope>
    <source>
        <strain evidence="3 4">RIT_GXS8</strain>
    </source>
</reference>
<evidence type="ECO:0000256" key="1">
    <source>
        <dbReference type="SAM" id="MobiDB-lite"/>
    </source>
</evidence>
<protein>
    <recommendedName>
        <fullName evidence="5">Lipoprotein</fullName>
    </recommendedName>
</protein>
<evidence type="ECO:0000313" key="3">
    <source>
        <dbReference type="EMBL" id="MEK0170089.1"/>
    </source>
</evidence>